<feature type="transmembrane region" description="Helical" evidence="1">
    <location>
        <begin position="12"/>
        <end position="35"/>
    </location>
</feature>
<sequence>MARGRGIIKFLSFCFIFVLFILAVCIAVGTILYVYSETAPSSQTNIPVDIPVLTEPEYEDAETPEAVTSVENYEFSVSSDGDSESYVRSYSWTFAERNQTITVSIPVEYYDYYRNKSHSGKDFDHYALSEDDRTFLGKMIDSFKEQGEKYNFTDDQNVLNIISFVQAMPYTSDDVTTGYDEYPRYPIETLVDGGGDCEDSAILAAALLLEMGYGVVLLELPGHMALGVAGSENISGTYYEYEGSRYYYVETTASGYKFGEIPAEYQNAAVKICTMNPMPSMSIQLRADLVGTDLDYAYYKIQCDITNRGPTTAHNVYAVILAESEPFDMTRVWAQSDAIYVGTMADEATGWAEYTVQVPRRNQTRFSCVVYGDNFNADYSYTRVIFIS</sequence>
<proteinExistence type="predicted"/>
<accession>A0ABU3VNA8</accession>
<evidence type="ECO:0008006" key="4">
    <source>
        <dbReference type="Google" id="ProtNLM"/>
    </source>
</evidence>
<dbReference type="EMBL" id="JAWDKC010000011">
    <property type="protein sequence ID" value="MDV0444877.1"/>
    <property type="molecule type" value="Genomic_DNA"/>
</dbReference>
<name>A0ABU3VNA8_9EURY</name>
<dbReference type="PANTHER" id="PTHR39327">
    <property type="match status" value="1"/>
</dbReference>
<comment type="caution">
    <text evidence="2">The sequence shown here is derived from an EMBL/GenBank/DDBJ whole genome shotgun (WGS) entry which is preliminary data.</text>
</comment>
<dbReference type="PANTHER" id="PTHR39327:SF1">
    <property type="entry name" value="BLR5470 PROTEIN"/>
    <property type="match status" value="1"/>
</dbReference>
<organism evidence="2 3">
    <name type="scientific">Methanimicrococcus hacksteinii</name>
    <dbReference type="NCBI Taxonomy" id="3028293"/>
    <lineage>
        <taxon>Archaea</taxon>
        <taxon>Methanobacteriati</taxon>
        <taxon>Methanobacteriota</taxon>
        <taxon>Stenosarchaea group</taxon>
        <taxon>Methanomicrobia</taxon>
        <taxon>Methanosarcinales</taxon>
        <taxon>Methanosarcinaceae</taxon>
        <taxon>Methanimicrococcus</taxon>
    </lineage>
</organism>
<evidence type="ECO:0000256" key="1">
    <source>
        <dbReference type="SAM" id="Phobius"/>
    </source>
</evidence>
<evidence type="ECO:0000313" key="3">
    <source>
        <dbReference type="Proteomes" id="UP001272052"/>
    </source>
</evidence>
<gene>
    <name evidence="2" type="ORF">MmiAt1_04230</name>
</gene>
<keyword evidence="1" id="KW-0472">Membrane</keyword>
<evidence type="ECO:0000313" key="2">
    <source>
        <dbReference type="EMBL" id="MDV0444877.1"/>
    </source>
</evidence>
<protein>
    <recommendedName>
        <fullName evidence="4">Transglutaminase-like domain-containing protein</fullName>
    </recommendedName>
</protein>
<keyword evidence="1" id="KW-0812">Transmembrane</keyword>
<dbReference type="Proteomes" id="UP001272052">
    <property type="component" value="Unassembled WGS sequence"/>
</dbReference>
<keyword evidence="1" id="KW-1133">Transmembrane helix</keyword>
<dbReference type="Gene3D" id="3.10.620.30">
    <property type="match status" value="1"/>
</dbReference>
<reference evidence="2 3" key="1">
    <citation type="submission" date="2023-06" db="EMBL/GenBank/DDBJ databases">
        <title>Genome sequence of Methanimicrococcus sp. At1.</title>
        <authorList>
            <person name="Protasov E."/>
            <person name="Platt K."/>
            <person name="Poehlein A."/>
            <person name="Daniel R."/>
            <person name="Brune A."/>
        </authorList>
    </citation>
    <scope>NUCLEOTIDE SEQUENCE [LARGE SCALE GENOMIC DNA]</scope>
    <source>
        <strain evidence="2 3">At1</strain>
    </source>
</reference>
<keyword evidence="3" id="KW-1185">Reference proteome</keyword>
<dbReference type="InterPro" id="IPR010319">
    <property type="entry name" value="Transglutaminase-like_Cys_pept"/>
</dbReference>